<evidence type="ECO:0000256" key="1">
    <source>
        <dbReference type="SAM" id="MobiDB-lite"/>
    </source>
</evidence>
<proteinExistence type="predicted"/>
<dbReference type="EMBL" id="ML977312">
    <property type="protein sequence ID" value="KAF2121614.1"/>
    <property type="molecule type" value="Genomic_DNA"/>
</dbReference>
<feature type="compositionally biased region" description="Acidic residues" evidence="1">
    <location>
        <begin position="413"/>
        <end position="429"/>
    </location>
</feature>
<organism evidence="2 3">
    <name type="scientific">Lophiotrema nucula</name>
    <dbReference type="NCBI Taxonomy" id="690887"/>
    <lineage>
        <taxon>Eukaryota</taxon>
        <taxon>Fungi</taxon>
        <taxon>Dikarya</taxon>
        <taxon>Ascomycota</taxon>
        <taxon>Pezizomycotina</taxon>
        <taxon>Dothideomycetes</taxon>
        <taxon>Pleosporomycetidae</taxon>
        <taxon>Pleosporales</taxon>
        <taxon>Lophiotremataceae</taxon>
        <taxon>Lophiotrema</taxon>
    </lineage>
</organism>
<keyword evidence="3" id="KW-1185">Reference proteome</keyword>
<feature type="region of interest" description="Disordered" evidence="1">
    <location>
        <begin position="408"/>
        <end position="447"/>
    </location>
</feature>
<accession>A0A6A5ZRL3</accession>
<name>A0A6A5ZRL3_9PLEO</name>
<gene>
    <name evidence="2" type="ORF">BDV96DRAFT_640998</name>
</gene>
<sequence length="447" mass="48661">MSGEDVIAPLPTAMPRDQELANQQVSHNESAEIVANTAGLVAATTAAGPVAAAPSPASPVGIPDPLVDYKGRVPWNRLWGKRTLEGKVNKQDMIDFLKLCGVSSASYTNVINDTLYELVMQQQILNRDAKLATKSASSGQTSSAQSKKRKASGGEDKETESRASKKAKKNPLPAMKAKSAKQESIASAPVTNSAKQAQDEAQSSSSAPNSASPPKVSPEIRRAYHASNLSTVAASLIHVKKLARSEIFKEIEDRGYMFDLDYSSNTAPQDERSLDVEGYVSDVEMEDAEQDLFSSHLSTIPIVIDHTKGKPALFPEAQYRVREAIRVKYATRALRDDGFEEVDEKKVKQFMLSGRKNWKELIRATTVSIKGTDIANKDDVAKVLLRRVLGDDVDGEWDMGAEKTAYEERMAEQEEEEEVKSSGEEEDTVEIAKAGVDKNVAAGGDEE</sequence>
<protein>
    <submittedName>
        <fullName evidence="2">Uncharacterized protein</fullName>
    </submittedName>
</protein>
<dbReference type="AlphaFoldDB" id="A0A6A5ZRL3"/>
<evidence type="ECO:0000313" key="3">
    <source>
        <dbReference type="Proteomes" id="UP000799770"/>
    </source>
</evidence>
<feature type="region of interest" description="Disordered" evidence="1">
    <location>
        <begin position="133"/>
        <end position="217"/>
    </location>
</feature>
<reference evidence="2" key="1">
    <citation type="journal article" date="2020" name="Stud. Mycol.">
        <title>101 Dothideomycetes genomes: a test case for predicting lifestyles and emergence of pathogens.</title>
        <authorList>
            <person name="Haridas S."/>
            <person name="Albert R."/>
            <person name="Binder M."/>
            <person name="Bloem J."/>
            <person name="Labutti K."/>
            <person name="Salamov A."/>
            <person name="Andreopoulos B."/>
            <person name="Baker S."/>
            <person name="Barry K."/>
            <person name="Bills G."/>
            <person name="Bluhm B."/>
            <person name="Cannon C."/>
            <person name="Castanera R."/>
            <person name="Culley D."/>
            <person name="Daum C."/>
            <person name="Ezra D."/>
            <person name="Gonzalez J."/>
            <person name="Henrissat B."/>
            <person name="Kuo A."/>
            <person name="Liang C."/>
            <person name="Lipzen A."/>
            <person name="Lutzoni F."/>
            <person name="Magnuson J."/>
            <person name="Mondo S."/>
            <person name="Nolan M."/>
            <person name="Ohm R."/>
            <person name="Pangilinan J."/>
            <person name="Park H.-J."/>
            <person name="Ramirez L."/>
            <person name="Alfaro M."/>
            <person name="Sun H."/>
            <person name="Tritt A."/>
            <person name="Yoshinaga Y."/>
            <person name="Zwiers L.-H."/>
            <person name="Turgeon B."/>
            <person name="Goodwin S."/>
            <person name="Spatafora J."/>
            <person name="Crous P."/>
            <person name="Grigoriev I."/>
        </authorList>
    </citation>
    <scope>NUCLEOTIDE SEQUENCE</scope>
    <source>
        <strain evidence="2">CBS 627.86</strain>
    </source>
</reference>
<dbReference type="Proteomes" id="UP000799770">
    <property type="component" value="Unassembled WGS sequence"/>
</dbReference>
<feature type="compositionally biased region" description="Basic and acidic residues" evidence="1">
    <location>
        <begin position="152"/>
        <end position="163"/>
    </location>
</feature>
<feature type="compositionally biased region" description="Low complexity" evidence="1">
    <location>
        <begin position="133"/>
        <end position="145"/>
    </location>
</feature>
<evidence type="ECO:0000313" key="2">
    <source>
        <dbReference type="EMBL" id="KAF2121614.1"/>
    </source>
</evidence>
<feature type="compositionally biased region" description="Low complexity" evidence="1">
    <location>
        <begin position="193"/>
        <end position="214"/>
    </location>
</feature>
<feature type="compositionally biased region" description="Polar residues" evidence="1">
    <location>
        <begin position="182"/>
        <end position="192"/>
    </location>
</feature>